<keyword evidence="5" id="KW-0238">DNA-binding</keyword>
<dbReference type="Pfam" id="PF00125">
    <property type="entry name" value="Histone"/>
    <property type="match status" value="1"/>
</dbReference>
<feature type="domain" description="Core Histone H2A/H2B/H3" evidence="10">
    <location>
        <begin position="138"/>
        <end position="227"/>
    </location>
</feature>
<proteinExistence type="inferred from homology"/>
<feature type="region of interest" description="Disordered" evidence="8">
    <location>
        <begin position="28"/>
        <end position="60"/>
    </location>
</feature>
<evidence type="ECO:0000256" key="5">
    <source>
        <dbReference type="ARBA" id="ARBA00023125"/>
    </source>
</evidence>
<dbReference type="OrthoDB" id="4025405at2759"/>
<accession>A0A2A6BGU1</accession>
<feature type="region of interest" description="Disordered" evidence="8">
    <location>
        <begin position="104"/>
        <end position="134"/>
    </location>
</feature>
<evidence type="ECO:0000256" key="9">
    <source>
        <dbReference type="SAM" id="Phobius"/>
    </source>
</evidence>
<dbReference type="GO" id="GO:0003677">
    <property type="term" value="F:DNA binding"/>
    <property type="evidence" value="ECO:0007669"/>
    <property type="project" value="UniProtKB-KW"/>
</dbReference>
<evidence type="ECO:0000256" key="2">
    <source>
        <dbReference type="ARBA" id="ARBA00004286"/>
    </source>
</evidence>
<keyword evidence="7" id="KW-0544">Nucleosome core</keyword>
<dbReference type="Gene3D" id="1.10.20.10">
    <property type="entry name" value="Histone, subunit A"/>
    <property type="match status" value="1"/>
</dbReference>
<evidence type="ECO:0000256" key="3">
    <source>
        <dbReference type="ARBA" id="ARBA00010343"/>
    </source>
</evidence>
<dbReference type="PRINTS" id="PR00622">
    <property type="entry name" value="HISTONEH3"/>
</dbReference>
<evidence type="ECO:0000259" key="10">
    <source>
        <dbReference type="Pfam" id="PF00125"/>
    </source>
</evidence>
<dbReference type="GO" id="GO:0046982">
    <property type="term" value="F:protein heterodimerization activity"/>
    <property type="evidence" value="ECO:0007669"/>
    <property type="project" value="InterPro"/>
</dbReference>
<dbReference type="PROSITE" id="PS00959">
    <property type="entry name" value="HISTONE_H3_2"/>
    <property type="match status" value="1"/>
</dbReference>
<name>A0A2A6BGU1_PRIPA</name>
<evidence type="ECO:0000256" key="8">
    <source>
        <dbReference type="SAM" id="MobiDB-lite"/>
    </source>
</evidence>
<dbReference type="PANTHER" id="PTHR11426">
    <property type="entry name" value="HISTONE H3"/>
    <property type="match status" value="1"/>
</dbReference>
<feature type="compositionally biased region" description="Basic residues" evidence="8">
    <location>
        <begin position="115"/>
        <end position="124"/>
    </location>
</feature>
<dbReference type="FunFam" id="1.10.20.10:FF:000085">
    <property type="entry name" value="Histone H3.2"/>
    <property type="match status" value="1"/>
</dbReference>
<dbReference type="InterPro" id="IPR009072">
    <property type="entry name" value="Histone-fold"/>
</dbReference>
<dbReference type="GO" id="GO:0030527">
    <property type="term" value="F:structural constituent of chromatin"/>
    <property type="evidence" value="ECO:0007669"/>
    <property type="project" value="InterPro"/>
</dbReference>
<dbReference type="InterPro" id="IPR007125">
    <property type="entry name" value="H2A/H2B/H3"/>
</dbReference>
<dbReference type="GO" id="GO:0005634">
    <property type="term" value="C:nucleus"/>
    <property type="evidence" value="ECO:0000318"/>
    <property type="project" value="GO_Central"/>
</dbReference>
<dbReference type="CDD" id="cd22911">
    <property type="entry name" value="HFD_H3"/>
    <property type="match status" value="1"/>
</dbReference>
<accession>A0A8R1YJI1</accession>
<evidence type="ECO:0000256" key="1">
    <source>
        <dbReference type="ARBA" id="ARBA00004123"/>
    </source>
</evidence>
<protein>
    <submittedName>
        <fullName evidence="11">Histone domain-containing protein</fullName>
    </submittedName>
</protein>
<dbReference type="Proteomes" id="UP000005239">
    <property type="component" value="Unassembled WGS sequence"/>
</dbReference>
<dbReference type="GO" id="GO:0000786">
    <property type="term" value="C:nucleosome"/>
    <property type="evidence" value="ECO:0007669"/>
    <property type="project" value="UniProtKB-KW"/>
</dbReference>
<comment type="subcellular location">
    <subcellularLocation>
        <location evidence="2">Chromosome</location>
    </subcellularLocation>
    <subcellularLocation>
        <location evidence="1">Nucleus</location>
    </subcellularLocation>
</comment>
<dbReference type="EnsemblMetazoa" id="PPA26768.1">
    <property type="protein sequence ID" value="PPA26768.1"/>
    <property type="gene ID" value="WBGene00116322"/>
</dbReference>
<dbReference type="InterPro" id="IPR000164">
    <property type="entry name" value="Histone_H3/CENP-A"/>
</dbReference>
<keyword evidence="9" id="KW-0472">Membrane</keyword>
<dbReference type="SUPFAM" id="SSF47113">
    <property type="entry name" value="Histone-fold"/>
    <property type="match status" value="1"/>
</dbReference>
<sequence>MNYRLIIVLCLFTHVLVIVFFQMVRPPKISPTHRPARTPLAQRHPNTPQRPQPIVTHPITPPRNQQQVRAISPVPSLANSLHNTSAASMVSGGIPRYAHHTPIAQQGAQRNAKVAPKKGAKKGAKNGGLKRIIRPAPKGSKVDREIRRLQKTGDQLIPRAPFFRLVREIAMNLTGNADYRWQTEAIGALQEGAEAYLVGLFEDTVLTAFHAGRVTVLPRDIQLVRRIRGDF</sequence>
<organism evidence="11 12">
    <name type="scientific">Pristionchus pacificus</name>
    <name type="common">Parasitic nematode worm</name>
    <dbReference type="NCBI Taxonomy" id="54126"/>
    <lineage>
        <taxon>Eukaryota</taxon>
        <taxon>Metazoa</taxon>
        <taxon>Ecdysozoa</taxon>
        <taxon>Nematoda</taxon>
        <taxon>Chromadorea</taxon>
        <taxon>Rhabditida</taxon>
        <taxon>Rhabditina</taxon>
        <taxon>Diplogasteromorpha</taxon>
        <taxon>Diplogasteroidea</taxon>
        <taxon>Neodiplogasteridae</taxon>
        <taxon>Pristionchus</taxon>
    </lineage>
</organism>
<keyword evidence="4" id="KW-0158">Chromosome</keyword>
<keyword evidence="9" id="KW-1133">Transmembrane helix</keyword>
<keyword evidence="6" id="KW-0539">Nucleus</keyword>
<dbReference type="AlphaFoldDB" id="A0A2A6BGU1"/>
<evidence type="ECO:0000313" key="12">
    <source>
        <dbReference type="Proteomes" id="UP000005239"/>
    </source>
</evidence>
<evidence type="ECO:0000256" key="6">
    <source>
        <dbReference type="ARBA" id="ARBA00023242"/>
    </source>
</evidence>
<gene>
    <name evidence="11" type="primary">WBGene00116322</name>
</gene>
<comment type="similarity">
    <text evidence="3">Belongs to the histone H3 family.</text>
</comment>
<reference evidence="11" key="2">
    <citation type="submission" date="2022-06" db="UniProtKB">
        <authorList>
            <consortium name="EnsemblMetazoa"/>
        </authorList>
    </citation>
    <scope>IDENTIFICATION</scope>
    <source>
        <strain evidence="11">PS312</strain>
    </source>
</reference>
<reference evidence="12" key="1">
    <citation type="journal article" date="2008" name="Nat. Genet.">
        <title>The Pristionchus pacificus genome provides a unique perspective on nematode lifestyle and parasitism.</title>
        <authorList>
            <person name="Dieterich C."/>
            <person name="Clifton S.W."/>
            <person name="Schuster L.N."/>
            <person name="Chinwalla A."/>
            <person name="Delehaunty K."/>
            <person name="Dinkelacker I."/>
            <person name="Fulton L."/>
            <person name="Fulton R."/>
            <person name="Godfrey J."/>
            <person name="Minx P."/>
            <person name="Mitreva M."/>
            <person name="Roeseler W."/>
            <person name="Tian H."/>
            <person name="Witte H."/>
            <person name="Yang S.P."/>
            <person name="Wilson R.K."/>
            <person name="Sommer R.J."/>
        </authorList>
    </citation>
    <scope>NUCLEOTIDE SEQUENCE [LARGE SCALE GENOMIC DNA]</scope>
    <source>
        <strain evidence="12">PS312</strain>
    </source>
</reference>
<keyword evidence="12" id="KW-1185">Reference proteome</keyword>
<feature type="transmembrane region" description="Helical" evidence="9">
    <location>
        <begin position="6"/>
        <end position="24"/>
    </location>
</feature>
<keyword evidence="9" id="KW-0812">Transmembrane</keyword>
<evidence type="ECO:0000256" key="7">
    <source>
        <dbReference type="ARBA" id="ARBA00023269"/>
    </source>
</evidence>
<dbReference type="SMART" id="SM00428">
    <property type="entry name" value="H3"/>
    <property type="match status" value="1"/>
</dbReference>
<evidence type="ECO:0000256" key="4">
    <source>
        <dbReference type="ARBA" id="ARBA00022454"/>
    </source>
</evidence>
<evidence type="ECO:0000313" key="11">
    <source>
        <dbReference type="EnsemblMetazoa" id="PPA26768.1"/>
    </source>
</evidence>